<sequence length="99" mass="10766">MALWRGFRDFPAPSRSVKMEGTGVLSLRYYTAPDWGGKRGGISRRALGADCRVFSAVCLPARRGDRLHRPGQPARTGPAFIDSGNHRPGDSPAEYGPPQ</sequence>
<reference evidence="2 3" key="1">
    <citation type="submission" date="2020-04" db="EMBL/GenBank/DDBJ databases">
        <authorList>
            <person name="Hogendoorn C."/>
        </authorList>
    </citation>
    <scope>NUCLEOTIDE SEQUENCE [LARGE SCALE GENOMIC DNA]</scope>
    <source>
        <strain evidence="2">COOX1</strain>
    </source>
</reference>
<proteinExistence type="predicted"/>
<gene>
    <name evidence="2" type="ORF">COOX1_0942</name>
</gene>
<feature type="region of interest" description="Disordered" evidence="1">
    <location>
        <begin position="64"/>
        <end position="99"/>
    </location>
</feature>
<evidence type="ECO:0000256" key="1">
    <source>
        <dbReference type="SAM" id="MobiDB-lite"/>
    </source>
</evidence>
<dbReference type="AlphaFoldDB" id="A0A6F9E4S2"/>
<accession>A0A6F9E4S2</accession>
<protein>
    <submittedName>
        <fullName evidence="2">Uncharacterized protein</fullName>
    </submittedName>
</protein>
<evidence type="ECO:0000313" key="2">
    <source>
        <dbReference type="EMBL" id="CAB3391499.1"/>
    </source>
</evidence>
<dbReference type="Proteomes" id="UP000502196">
    <property type="component" value="Chromosome"/>
</dbReference>
<dbReference type="EMBL" id="LR792683">
    <property type="protein sequence ID" value="CAB3391499.1"/>
    <property type="molecule type" value="Genomic_DNA"/>
</dbReference>
<name>A0A6F9E4S2_9BACL</name>
<organism evidence="2 3">
    <name type="scientific">Kyrpidia spormannii</name>
    <dbReference type="NCBI Taxonomy" id="2055160"/>
    <lineage>
        <taxon>Bacteria</taxon>
        <taxon>Bacillati</taxon>
        <taxon>Bacillota</taxon>
        <taxon>Bacilli</taxon>
        <taxon>Bacillales</taxon>
        <taxon>Alicyclobacillaceae</taxon>
        <taxon>Kyrpidia</taxon>
    </lineage>
</organism>
<evidence type="ECO:0000313" key="3">
    <source>
        <dbReference type="Proteomes" id="UP000502196"/>
    </source>
</evidence>